<evidence type="ECO:0000313" key="3">
    <source>
        <dbReference type="Proteomes" id="UP000224896"/>
    </source>
</evidence>
<evidence type="ECO:0000256" key="1">
    <source>
        <dbReference type="SAM" id="MobiDB-lite"/>
    </source>
</evidence>
<proteinExistence type="predicted"/>
<protein>
    <submittedName>
        <fullName evidence="2">Uncharacterized protein</fullName>
    </submittedName>
</protein>
<sequence>MQVLILTNTSNTYKTAASNKEHQGCTSRARSLQGSMKEDKGIYQDKNI</sequence>
<feature type="compositionally biased region" description="Basic and acidic residues" evidence="1">
    <location>
        <begin position="36"/>
        <end position="48"/>
    </location>
</feature>
<accession>A0A1W5SC22</accession>
<keyword evidence="3" id="KW-1185">Reference proteome</keyword>
<evidence type="ECO:0000313" key="2">
    <source>
        <dbReference type="EMBL" id="ARB11220.1"/>
    </source>
</evidence>
<name>A0A1W5SC22_9CAUD</name>
<dbReference type="EMBL" id="KY626176">
    <property type="protein sequence ID" value="ARB11220.1"/>
    <property type="molecule type" value="Genomic_DNA"/>
</dbReference>
<dbReference type="GeneID" id="54980194"/>
<organism evidence="2 3">
    <name type="scientific">Marinomonas phage CPP1m</name>
    <dbReference type="NCBI Taxonomy" id="1965370"/>
    <lineage>
        <taxon>Viruses</taxon>
        <taxon>Duplodnaviria</taxon>
        <taxon>Heunggongvirae</taxon>
        <taxon>Uroviricota</taxon>
        <taxon>Caudoviricetes</taxon>
        <taxon>Autographivirales</taxon>
        <taxon>Autosignataviridae</taxon>
        <taxon>Colwellvirinae</taxon>
        <taxon>Murciavirus</taxon>
        <taxon>Murciavirus CPP1m</taxon>
    </lineage>
</organism>
<dbReference type="KEGG" id="vg:54980194"/>
<reference evidence="3" key="1">
    <citation type="submission" date="2017-02" db="EMBL/GenBank/DDBJ databases">
        <authorList>
            <person name="Lucas-Elio P."/>
            <person name="Silas S."/>
            <person name="Fire A.Z."/>
            <person name="Sanchez-Amat A."/>
        </authorList>
    </citation>
    <scope>NUCLEOTIDE SEQUENCE [LARGE SCALE GENOMIC DNA]</scope>
</reference>
<dbReference type="RefSeq" id="YP_009789990.1">
    <property type="nucleotide sequence ID" value="NC_047821.1"/>
</dbReference>
<feature type="compositionally biased region" description="Polar residues" evidence="1">
    <location>
        <begin position="15"/>
        <end position="34"/>
    </location>
</feature>
<feature type="region of interest" description="Disordered" evidence="1">
    <location>
        <begin position="15"/>
        <end position="48"/>
    </location>
</feature>
<dbReference type="Proteomes" id="UP000224896">
    <property type="component" value="Segment"/>
</dbReference>